<reference evidence="1" key="1">
    <citation type="submission" date="2020-05" db="EMBL/GenBank/DDBJ databases">
        <authorList>
            <person name="Chiriac C."/>
            <person name="Salcher M."/>
            <person name="Ghai R."/>
            <person name="Kavagutti S V."/>
        </authorList>
    </citation>
    <scope>NUCLEOTIDE SEQUENCE</scope>
</reference>
<dbReference type="EMBL" id="LR797271">
    <property type="protein sequence ID" value="CAB4198385.1"/>
    <property type="molecule type" value="Genomic_DNA"/>
</dbReference>
<evidence type="ECO:0000313" key="1">
    <source>
        <dbReference type="EMBL" id="CAB4198385.1"/>
    </source>
</evidence>
<name>A0A6J5S0L4_9CAUD</name>
<proteinExistence type="predicted"/>
<sequence length="71" mass="8264">MKTATELARDDGICTWLRPPDDVIERIDRFSDLIRADERETCALIAENHPAYDWHKAPCEITYAIRARGYK</sequence>
<accession>A0A6J5S0L4</accession>
<gene>
    <name evidence="1" type="ORF">UFOVP1309_80</name>
</gene>
<protein>
    <submittedName>
        <fullName evidence="1">Uncharacterized protein</fullName>
    </submittedName>
</protein>
<organism evidence="1">
    <name type="scientific">uncultured Caudovirales phage</name>
    <dbReference type="NCBI Taxonomy" id="2100421"/>
    <lineage>
        <taxon>Viruses</taxon>
        <taxon>Duplodnaviria</taxon>
        <taxon>Heunggongvirae</taxon>
        <taxon>Uroviricota</taxon>
        <taxon>Caudoviricetes</taxon>
        <taxon>Peduoviridae</taxon>
        <taxon>Maltschvirus</taxon>
        <taxon>Maltschvirus maltsch</taxon>
    </lineage>
</organism>